<comment type="function">
    <text evidence="3">Required for rescue of stalled ribosomes mediated by trans-translation. Binds to transfer-messenger RNA (tmRNA), required for stable association of tmRNA with ribosomes. tmRNA and SmpB together mimic tRNA shape, replacing the anticodon stem-loop with SmpB. tmRNA is encoded by the ssrA gene; the 2 termini fold to resemble tRNA(Ala) and it encodes a 'tag peptide', a short internal open reading frame. During trans-translation Ala-aminoacylated tmRNA acts like a tRNA, entering the A-site of stalled ribosomes, displacing the stalled mRNA. The ribosome then switches to translate the ORF on the tmRNA; the nascent peptide is terminated with the 'tag peptide' encoded by the tmRNA and targeted for degradation. The ribosome is freed to recommence translation, which seems to be the essential function of trans-translation.</text>
</comment>
<dbReference type="Proteomes" id="UP000032434">
    <property type="component" value="Chromosome 1"/>
</dbReference>
<protein>
    <recommendedName>
        <fullName evidence="3">SsrA-binding protein</fullName>
    </recommendedName>
    <alternativeName>
        <fullName evidence="3">Small protein B</fullName>
    </alternativeName>
</protein>
<dbReference type="GO" id="GO:0070930">
    <property type="term" value="P:trans-translation-dependent protein tagging"/>
    <property type="evidence" value="ECO:0007669"/>
    <property type="project" value="TreeGrafter"/>
</dbReference>
<keyword evidence="1 3" id="KW-0963">Cytoplasm</keyword>
<evidence type="ECO:0000313" key="4">
    <source>
        <dbReference type="EMBL" id="CDR31109.1"/>
    </source>
</evidence>
<comment type="subcellular location">
    <subcellularLocation>
        <location evidence="3">Cytoplasm</location>
    </subcellularLocation>
    <text evidence="3">The tmRNA-SmpB complex associates with stalled 70S ribosomes.</text>
</comment>
<evidence type="ECO:0000256" key="1">
    <source>
        <dbReference type="ARBA" id="ARBA00022490"/>
    </source>
</evidence>
<dbReference type="PROSITE" id="PS01317">
    <property type="entry name" value="SSRP"/>
    <property type="match status" value="1"/>
</dbReference>
<keyword evidence="2 3" id="KW-0694">RNA-binding</keyword>
<proteinExistence type="inferred from homology"/>
<dbReference type="GO" id="GO:0005829">
    <property type="term" value="C:cytosol"/>
    <property type="evidence" value="ECO:0007669"/>
    <property type="project" value="TreeGrafter"/>
</dbReference>
<name>A0A061ACG7_9MOLU</name>
<keyword evidence="5" id="KW-1185">Reference proteome</keyword>
<dbReference type="OrthoDB" id="9805462at2"/>
<dbReference type="STRING" id="35623.Aocu_10360"/>
<dbReference type="Gene3D" id="2.40.280.10">
    <property type="match status" value="1"/>
</dbReference>
<dbReference type="GO" id="GO:0070929">
    <property type="term" value="P:trans-translation"/>
    <property type="evidence" value="ECO:0007669"/>
    <property type="project" value="UniProtKB-UniRule"/>
</dbReference>
<dbReference type="InterPro" id="IPR020081">
    <property type="entry name" value="SsrA-bd_prot_CS"/>
</dbReference>
<sequence>MIKKVYIMKIITQHKRAKFEYFIEQTLIAGIKLQGSEVKSIRAGKVSINESYITFKNGEVFILNMHIAKFEASSVFNHDETRTRKLLLNRSEINKLVGAKERDGMTLIPLSIELHQGLIKVKIALAKGKKLYDKRETIKERDLEREKRMAFKDKNR</sequence>
<dbReference type="NCBIfam" id="TIGR00086">
    <property type="entry name" value="smpB"/>
    <property type="match status" value="1"/>
</dbReference>
<evidence type="ECO:0000256" key="2">
    <source>
        <dbReference type="ARBA" id="ARBA00022884"/>
    </source>
</evidence>
<dbReference type="KEGG" id="aoc:Aocu_10360"/>
<reference evidence="5" key="1">
    <citation type="submission" date="2014-05" db="EMBL/GenBank/DDBJ databases">
        <authorList>
            <person name="Kube M."/>
        </authorList>
    </citation>
    <scope>NUCLEOTIDE SEQUENCE [LARGE SCALE GENOMIC DNA]</scope>
</reference>
<accession>A0A061ACG7</accession>
<dbReference type="EMBL" id="LK028559">
    <property type="protein sequence ID" value="CDR31109.1"/>
    <property type="molecule type" value="Genomic_DNA"/>
</dbReference>
<dbReference type="InParanoid" id="A0A061ACG7"/>
<evidence type="ECO:0000313" key="5">
    <source>
        <dbReference type="Proteomes" id="UP000032434"/>
    </source>
</evidence>
<dbReference type="PATRIC" id="fig|35623.3.peg.1036"/>
<dbReference type="HOGENOM" id="CLU_108953_0_1_14"/>
<dbReference type="Pfam" id="PF01668">
    <property type="entry name" value="SmpB"/>
    <property type="match status" value="1"/>
</dbReference>
<dbReference type="NCBIfam" id="NF003843">
    <property type="entry name" value="PRK05422.1"/>
    <property type="match status" value="1"/>
</dbReference>
<dbReference type="AlphaFoldDB" id="A0A061ACG7"/>
<dbReference type="HAMAP" id="MF_00023">
    <property type="entry name" value="SmpB"/>
    <property type="match status" value="1"/>
</dbReference>
<dbReference type="PANTHER" id="PTHR30308:SF2">
    <property type="entry name" value="SSRA-BINDING PROTEIN"/>
    <property type="match status" value="1"/>
</dbReference>
<dbReference type="GO" id="GO:0003723">
    <property type="term" value="F:RNA binding"/>
    <property type="evidence" value="ECO:0007669"/>
    <property type="project" value="UniProtKB-UniRule"/>
</dbReference>
<evidence type="ECO:0000256" key="3">
    <source>
        <dbReference type="HAMAP-Rule" id="MF_00023"/>
    </source>
</evidence>
<dbReference type="FunCoup" id="A0A061ACG7">
    <property type="interactions" value="206"/>
</dbReference>
<gene>
    <name evidence="3 4" type="primary">smpB</name>
    <name evidence="4" type="ORF">Aocu_10360</name>
</gene>
<dbReference type="InterPro" id="IPR000037">
    <property type="entry name" value="SsrA-bd_prot"/>
</dbReference>
<dbReference type="SUPFAM" id="SSF74982">
    <property type="entry name" value="Small protein B (SmpB)"/>
    <property type="match status" value="1"/>
</dbReference>
<dbReference type="PANTHER" id="PTHR30308">
    <property type="entry name" value="TMRNA-BINDING COMPONENT OF TRANS-TRANSLATION TAGGING COMPLEX"/>
    <property type="match status" value="1"/>
</dbReference>
<comment type="similarity">
    <text evidence="3">Belongs to the SmpB family.</text>
</comment>
<organism evidence="4 5">
    <name type="scientific">Acholeplasma oculi</name>
    <dbReference type="NCBI Taxonomy" id="35623"/>
    <lineage>
        <taxon>Bacteria</taxon>
        <taxon>Bacillati</taxon>
        <taxon>Mycoplasmatota</taxon>
        <taxon>Mollicutes</taxon>
        <taxon>Acholeplasmatales</taxon>
        <taxon>Acholeplasmataceae</taxon>
        <taxon>Acholeplasma</taxon>
    </lineage>
</organism>
<dbReference type="InterPro" id="IPR023620">
    <property type="entry name" value="SmpB"/>
</dbReference>
<dbReference type="CDD" id="cd09294">
    <property type="entry name" value="SmpB"/>
    <property type="match status" value="1"/>
</dbReference>